<proteinExistence type="predicted"/>
<sequence length="281" mass="30396">MKLFRKHVVLLLLLMLAGTTGCFPQQSPDPEPTPPEPPVVKTMDVAVYYLKNSENDIYLVREVHQVEKSEGVARAALNELIVGTPSTPGAYRVLPADTRILNIDVEQGLATVDFSGEVLGANVGANGEGIGIASIVNTLTEFPTIQRVQFTVDGQVDKGMDWWGHVGLYEQPFSRNLSTVYEPVIWVTAPVADQTISSPVKISGTARVFEATVSFHLKDADGNILAQGFTTASEGAPGRGDFEAELAFKSEAAGKGQLEIFEVSMKDGSEVHKVIIPVEWK</sequence>
<evidence type="ECO:0000259" key="1">
    <source>
        <dbReference type="SMART" id="SM00909"/>
    </source>
</evidence>
<dbReference type="SMART" id="SM00909">
    <property type="entry name" value="Germane"/>
    <property type="match status" value="1"/>
</dbReference>
<dbReference type="PROSITE" id="PS51257">
    <property type="entry name" value="PROKAR_LIPOPROTEIN"/>
    <property type="match status" value="1"/>
</dbReference>
<dbReference type="Pfam" id="PF10648">
    <property type="entry name" value="Gmad2"/>
    <property type="match status" value="1"/>
</dbReference>
<feature type="domain" description="GerMN" evidence="1">
    <location>
        <begin position="73"/>
        <end position="161"/>
    </location>
</feature>
<name>A0A0W8E5U0_9ZZZZ</name>
<reference evidence="2" key="1">
    <citation type="journal article" date="2015" name="Proc. Natl. Acad. Sci. U.S.A.">
        <title>Networks of energetic and metabolic interactions define dynamics in microbial communities.</title>
        <authorList>
            <person name="Embree M."/>
            <person name="Liu J.K."/>
            <person name="Al-Bassam M.M."/>
            <person name="Zengler K."/>
        </authorList>
    </citation>
    <scope>NUCLEOTIDE SEQUENCE</scope>
</reference>
<dbReference type="Pfam" id="PF10646">
    <property type="entry name" value="Germane"/>
    <property type="match status" value="1"/>
</dbReference>
<evidence type="ECO:0000313" key="2">
    <source>
        <dbReference type="EMBL" id="KUG04008.1"/>
    </source>
</evidence>
<organism evidence="2">
    <name type="scientific">hydrocarbon metagenome</name>
    <dbReference type="NCBI Taxonomy" id="938273"/>
    <lineage>
        <taxon>unclassified sequences</taxon>
        <taxon>metagenomes</taxon>
        <taxon>ecological metagenomes</taxon>
    </lineage>
</organism>
<comment type="caution">
    <text evidence="2">The sequence shown here is derived from an EMBL/GenBank/DDBJ whole genome shotgun (WGS) entry which is preliminary data.</text>
</comment>
<dbReference type="AlphaFoldDB" id="A0A0W8E5U0"/>
<protein>
    <recommendedName>
        <fullName evidence="1">GerMN domain-containing protein</fullName>
    </recommendedName>
</protein>
<dbReference type="EMBL" id="LNQE01001862">
    <property type="protein sequence ID" value="KUG04008.1"/>
    <property type="molecule type" value="Genomic_DNA"/>
</dbReference>
<accession>A0A0W8E5U0</accession>
<gene>
    <name evidence="2" type="ORF">ASZ90_018597</name>
</gene>
<dbReference type="InterPro" id="IPR019606">
    <property type="entry name" value="GerMN"/>
</dbReference>
<dbReference type="InterPro" id="IPR018911">
    <property type="entry name" value="Gmad2_Ig-like_dom"/>
</dbReference>